<protein>
    <submittedName>
        <fullName evidence="2">Uncharacterized protein</fullName>
    </submittedName>
</protein>
<evidence type="ECO:0000313" key="2">
    <source>
        <dbReference type="EMBL" id="KAK3234982.1"/>
    </source>
</evidence>
<dbReference type="Pfam" id="PF12796">
    <property type="entry name" value="Ank_2"/>
    <property type="match status" value="1"/>
</dbReference>
<dbReference type="InterPro" id="IPR002110">
    <property type="entry name" value="Ankyrin_rpt"/>
</dbReference>
<name>A0AAE0EP75_9CHLO</name>
<dbReference type="EMBL" id="LGRX02035403">
    <property type="protein sequence ID" value="KAK3234982.1"/>
    <property type="molecule type" value="Genomic_DNA"/>
</dbReference>
<comment type="caution">
    <text evidence="2">The sequence shown here is derived from an EMBL/GenBank/DDBJ whole genome shotgun (WGS) entry which is preliminary data.</text>
</comment>
<reference evidence="2 3" key="1">
    <citation type="journal article" date="2015" name="Genome Biol. Evol.">
        <title>Comparative Genomics of a Bacterivorous Green Alga Reveals Evolutionary Causalities and Consequences of Phago-Mixotrophic Mode of Nutrition.</title>
        <authorList>
            <person name="Burns J.A."/>
            <person name="Paasch A."/>
            <person name="Narechania A."/>
            <person name="Kim E."/>
        </authorList>
    </citation>
    <scope>NUCLEOTIDE SEQUENCE [LARGE SCALE GENOMIC DNA]</scope>
    <source>
        <strain evidence="2 3">PLY_AMNH</strain>
    </source>
</reference>
<feature type="repeat" description="ANK" evidence="1">
    <location>
        <begin position="3"/>
        <end position="25"/>
    </location>
</feature>
<dbReference type="PANTHER" id="PTHR22677:SF4">
    <property type="entry name" value="USHER SYNDROME TYPE-1G PROTEIN-LIKE PROTEIN"/>
    <property type="match status" value="1"/>
</dbReference>
<dbReference type="PROSITE" id="PS50297">
    <property type="entry name" value="ANK_REP_REGION"/>
    <property type="match status" value="3"/>
</dbReference>
<dbReference type="Gene3D" id="1.25.40.20">
    <property type="entry name" value="Ankyrin repeat-containing domain"/>
    <property type="match status" value="2"/>
</dbReference>
<organism evidence="2 3">
    <name type="scientific">Cymbomonas tetramitiformis</name>
    <dbReference type="NCBI Taxonomy" id="36881"/>
    <lineage>
        <taxon>Eukaryota</taxon>
        <taxon>Viridiplantae</taxon>
        <taxon>Chlorophyta</taxon>
        <taxon>Pyramimonadophyceae</taxon>
        <taxon>Pyramimonadales</taxon>
        <taxon>Pyramimonadaceae</taxon>
        <taxon>Cymbomonas</taxon>
    </lineage>
</organism>
<dbReference type="AlphaFoldDB" id="A0AAE0EP75"/>
<dbReference type="PANTHER" id="PTHR22677">
    <property type="entry name" value="ANKYRIN REPEAT DOMAIN-CONTAINING PROTEIN 60"/>
    <property type="match status" value="1"/>
</dbReference>
<proteinExistence type="predicted"/>
<feature type="repeat" description="ANK" evidence="1">
    <location>
        <begin position="71"/>
        <end position="103"/>
    </location>
</feature>
<dbReference type="InterPro" id="IPR036770">
    <property type="entry name" value="Ankyrin_rpt-contain_sf"/>
</dbReference>
<gene>
    <name evidence="2" type="ORF">CYMTET_54794</name>
</gene>
<dbReference type="Proteomes" id="UP001190700">
    <property type="component" value="Unassembled WGS sequence"/>
</dbReference>
<dbReference type="SUPFAM" id="SSF48403">
    <property type="entry name" value="Ankyrin repeat"/>
    <property type="match status" value="1"/>
</dbReference>
<evidence type="ECO:0000313" key="3">
    <source>
        <dbReference type="Proteomes" id="UP001190700"/>
    </source>
</evidence>
<dbReference type="SMART" id="SM00248">
    <property type="entry name" value="ANK"/>
    <property type="match status" value="3"/>
</dbReference>
<evidence type="ECO:0000256" key="1">
    <source>
        <dbReference type="PROSITE-ProRule" id="PRU00023"/>
    </source>
</evidence>
<dbReference type="Pfam" id="PF00023">
    <property type="entry name" value="Ank"/>
    <property type="match status" value="1"/>
</dbReference>
<dbReference type="InterPro" id="IPR039323">
    <property type="entry name" value="ANKRD_45/46/60"/>
</dbReference>
<feature type="repeat" description="ANK" evidence="1">
    <location>
        <begin position="38"/>
        <end position="70"/>
    </location>
</feature>
<accession>A0AAE0EP75</accession>
<keyword evidence="1" id="KW-0040">ANK repeat</keyword>
<keyword evidence="3" id="KW-1185">Reference proteome</keyword>
<sequence length="154" mass="16773">MQNGETVLMLAAKEGHRALVELLLDQPKANINSTDVAKGRTALHYAAAADAAEFVHFLVEKGADVALKDDSEETALHVAAWHGHHETATALVKHGAALDALNHVNKTPREVAIRRGHNALGLLLEPVTQDSYKSRYWYEEMIGSTESEQTPEAS</sequence>
<dbReference type="PROSITE" id="PS50088">
    <property type="entry name" value="ANK_REPEAT"/>
    <property type="match status" value="3"/>
</dbReference>